<dbReference type="STRING" id="1423734.FC83_GL001087"/>
<comment type="caution">
    <text evidence="1">The sequence shown here is derived from an EMBL/GenBank/DDBJ whole genome shotgun (WGS) entry which is preliminary data.</text>
</comment>
<dbReference type="Proteomes" id="UP000051236">
    <property type="component" value="Unassembled WGS sequence"/>
</dbReference>
<name>A0A0R1XMT2_9LACO</name>
<dbReference type="EMBL" id="AZGA01000084">
    <property type="protein sequence ID" value="KRM31085.1"/>
    <property type="molecule type" value="Genomic_DNA"/>
</dbReference>
<dbReference type="PATRIC" id="fig|1423734.3.peg.1100"/>
<evidence type="ECO:0000313" key="1">
    <source>
        <dbReference type="EMBL" id="KRM31085.1"/>
    </source>
</evidence>
<gene>
    <name evidence="1" type="ORF">FC83_GL001087</name>
</gene>
<reference evidence="1 2" key="1">
    <citation type="journal article" date="2015" name="Genome Announc.">
        <title>Expanding the biotechnology potential of lactobacilli through comparative genomics of 213 strains and associated genera.</title>
        <authorList>
            <person name="Sun Z."/>
            <person name="Harris H.M."/>
            <person name="McCann A."/>
            <person name="Guo C."/>
            <person name="Argimon S."/>
            <person name="Zhang W."/>
            <person name="Yang X."/>
            <person name="Jeffery I.B."/>
            <person name="Cooney J.C."/>
            <person name="Kagawa T.F."/>
            <person name="Liu W."/>
            <person name="Song Y."/>
            <person name="Salvetti E."/>
            <person name="Wrobel A."/>
            <person name="Rasinkangas P."/>
            <person name="Parkhill J."/>
            <person name="Rea M.C."/>
            <person name="O'Sullivan O."/>
            <person name="Ritari J."/>
            <person name="Douillard F.P."/>
            <person name="Paul Ross R."/>
            <person name="Yang R."/>
            <person name="Briner A.E."/>
            <person name="Felis G.E."/>
            <person name="de Vos W.M."/>
            <person name="Barrangou R."/>
            <person name="Klaenhammer T.R."/>
            <person name="Caufield P.W."/>
            <person name="Cui Y."/>
            <person name="Zhang H."/>
            <person name="O'Toole P.W."/>
        </authorList>
    </citation>
    <scope>NUCLEOTIDE SEQUENCE [LARGE SCALE GENOMIC DNA]</scope>
    <source>
        <strain evidence="1 2">DSM 18527</strain>
    </source>
</reference>
<evidence type="ECO:0000313" key="2">
    <source>
        <dbReference type="Proteomes" id="UP000051236"/>
    </source>
</evidence>
<sequence>MIKMAKKILILIAALLLVLVLSFLGIQSYRARVLNNVAVHKSDTPTIVLHGSGGNYLSLGPMTIRLAQHDLAQRAMTIRVDKAGNLDVHQYRDLKNNPLILVLLKDNKNPIGGQKALSDIMKRLYKDYGVRRVNFIGHSMGGGIMFRYLEQPQAKTPKVMKFVSLSVPYLGFGKYMGANSPYFQDMVKNKDKLPKDLRILNMVGNVNGRNSDTQVTVHSALGLKTLTDGQIKHYQAKVIPGNFWTASHFMIHENPNVDKIIAEFLWGQ</sequence>
<keyword evidence="2" id="KW-1185">Reference proteome</keyword>
<dbReference type="eggNOG" id="COG4814">
    <property type="taxonomic scope" value="Bacteria"/>
</dbReference>
<evidence type="ECO:0008006" key="3">
    <source>
        <dbReference type="Google" id="ProtNLM"/>
    </source>
</evidence>
<organism evidence="1 2">
    <name type="scientific">Agrilactobacillus composti DSM 18527 = JCM 14202</name>
    <dbReference type="NCBI Taxonomy" id="1423734"/>
    <lineage>
        <taxon>Bacteria</taxon>
        <taxon>Bacillati</taxon>
        <taxon>Bacillota</taxon>
        <taxon>Bacilli</taxon>
        <taxon>Lactobacillales</taxon>
        <taxon>Lactobacillaceae</taxon>
        <taxon>Agrilactobacillus</taxon>
    </lineage>
</organism>
<proteinExistence type="predicted"/>
<dbReference type="InterPro" id="IPR010315">
    <property type="entry name" value="DUF915_hydro-like"/>
</dbReference>
<dbReference type="Gene3D" id="3.40.50.1820">
    <property type="entry name" value="alpha/beta hydrolase"/>
    <property type="match status" value="1"/>
</dbReference>
<protein>
    <recommendedName>
        <fullName evidence="3">Alpha beta hydrolase superfamily protein</fullName>
    </recommendedName>
</protein>
<dbReference type="Pfam" id="PF06028">
    <property type="entry name" value="DUF915"/>
    <property type="match status" value="1"/>
</dbReference>
<accession>A0A0R1XMT2</accession>
<dbReference type="AlphaFoldDB" id="A0A0R1XMT2"/>
<dbReference type="InterPro" id="IPR029058">
    <property type="entry name" value="AB_hydrolase_fold"/>
</dbReference>
<dbReference type="SUPFAM" id="SSF53474">
    <property type="entry name" value="alpha/beta-Hydrolases"/>
    <property type="match status" value="1"/>
</dbReference>